<dbReference type="Pfam" id="PF14357">
    <property type="entry name" value="DUF4404"/>
    <property type="match status" value="1"/>
</dbReference>
<protein>
    <submittedName>
        <fullName evidence="1">Chromosome segregation ATPase</fullName>
    </submittedName>
</protein>
<organism evidence="1 2">
    <name type="scientific">Halopseudomonas salina</name>
    <dbReference type="NCBI Taxonomy" id="1323744"/>
    <lineage>
        <taxon>Bacteria</taxon>
        <taxon>Pseudomonadati</taxon>
        <taxon>Pseudomonadota</taxon>
        <taxon>Gammaproteobacteria</taxon>
        <taxon>Pseudomonadales</taxon>
        <taxon>Pseudomonadaceae</taxon>
        <taxon>Halopseudomonas</taxon>
    </lineage>
</organism>
<gene>
    <name evidence="1" type="ORF">GCM10007418_06940</name>
</gene>
<dbReference type="EMBL" id="BMFF01000001">
    <property type="protein sequence ID" value="GGC89842.1"/>
    <property type="molecule type" value="Genomic_DNA"/>
</dbReference>
<proteinExistence type="predicted"/>
<comment type="caution">
    <text evidence="1">The sequence shown here is derived from an EMBL/GenBank/DDBJ whole genome shotgun (WGS) entry which is preliminary data.</text>
</comment>
<evidence type="ECO:0000313" key="1">
    <source>
        <dbReference type="EMBL" id="GGC89842.1"/>
    </source>
</evidence>
<sequence length="91" mass="10227">MPAQQLKNQLEDLQRLLAETDQPLSPQERQSLQQLHDRIEARLLATQGESNPEDANLVDSVNLSIEHFYARHPTVAGTLQRVVQALSDMGI</sequence>
<reference evidence="2" key="1">
    <citation type="journal article" date="2019" name="Int. J. Syst. Evol. Microbiol.">
        <title>The Global Catalogue of Microorganisms (GCM) 10K type strain sequencing project: providing services to taxonomists for standard genome sequencing and annotation.</title>
        <authorList>
            <consortium name="The Broad Institute Genomics Platform"/>
            <consortium name="The Broad Institute Genome Sequencing Center for Infectious Disease"/>
            <person name="Wu L."/>
            <person name="Ma J."/>
        </authorList>
    </citation>
    <scope>NUCLEOTIDE SEQUENCE [LARGE SCALE GENOMIC DNA]</scope>
    <source>
        <strain evidence="2">CGMCC 1.12482</strain>
    </source>
</reference>
<dbReference type="RefSeq" id="WP_150277226.1">
    <property type="nucleotide sequence ID" value="NZ_BMFF01000001.1"/>
</dbReference>
<accession>A0ABQ1P2E6</accession>
<evidence type="ECO:0000313" key="2">
    <source>
        <dbReference type="Proteomes" id="UP000638188"/>
    </source>
</evidence>
<name>A0ABQ1P2E6_9GAMM</name>
<dbReference type="Proteomes" id="UP000638188">
    <property type="component" value="Unassembled WGS sequence"/>
</dbReference>
<dbReference type="InterPro" id="IPR025516">
    <property type="entry name" value="DUF4404"/>
</dbReference>
<keyword evidence="2" id="KW-1185">Reference proteome</keyword>